<dbReference type="Pfam" id="PF04966">
    <property type="entry name" value="OprB"/>
    <property type="match status" value="1"/>
</dbReference>
<keyword evidence="2" id="KW-0732">Signal</keyword>
<keyword evidence="4" id="KW-1185">Reference proteome</keyword>
<dbReference type="PANTHER" id="PTHR37944">
    <property type="entry name" value="PORIN B"/>
    <property type="match status" value="1"/>
</dbReference>
<dbReference type="EMBL" id="JBHLTM010000078">
    <property type="protein sequence ID" value="MFC0686898.1"/>
    <property type="molecule type" value="Genomic_DNA"/>
</dbReference>
<comment type="caution">
    <text evidence="3">The sequence shown here is derived from an EMBL/GenBank/DDBJ whole genome shotgun (WGS) entry which is preliminary data.</text>
</comment>
<evidence type="ECO:0000256" key="1">
    <source>
        <dbReference type="ARBA" id="ARBA00008769"/>
    </source>
</evidence>
<evidence type="ECO:0000313" key="3">
    <source>
        <dbReference type="EMBL" id="MFC0686898.1"/>
    </source>
</evidence>
<feature type="signal peptide" evidence="2">
    <location>
        <begin position="1"/>
        <end position="28"/>
    </location>
</feature>
<dbReference type="Gene3D" id="2.40.160.180">
    <property type="entry name" value="Carbohydrate-selective porin OprB"/>
    <property type="match status" value="1"/>
</dbReference>
<protein>
    <submittedName>
        <fullName evidence="3">Carbohydrate porin</fullName>
    </submittedName>
</protein>
<comment type="similarity">
    <text evidence="1 2">Belongs to the OprB family.</text>
</comment>
<dbReference type="Proteomes" id="UP001589858">
    <property type="component" value="Unassembled WGS sequence"/>
</dbReference>
<dbReference type="InterPro" id="IPR007049">
    <property type="entry name" value="Carb-sel_porin_OprB"/>
</dbReference>
<evidence type="ECO:0000256" key="2">
    <source>
        <dbReference type="RuleBase" id="RU363072"/>
    </source>
</evidence>
<feature type="chain" id="PRO_5044969339" evidence="2">
    <location>
        <begin position="29"/>
        <end position="455"/>
    </location>
</feature>
<sequence length="455" mass="48820">MAQRIHTLTLAAGGLALVLPFTATTVRAEDTEAGEEQPAPVPAPIVAVPAATTQPAAPPASGRATLTGDWGGLRTSLKQAGVTVRGDYVSETFSAVDGGQRRGTSYVQQVRLGADFDMERLAGVEGATIHLTVNDRRGIGISSDFVGNRLPIQEAAGGYYARLTEASWEQNLMDGKLNLRLGYFAMGNDLGGMPIGCTFVNAAFCAHPLSMSGDSGWYNYPNARWGAAVRYKLRHDVILRTGVYQVNPRLNDEDNAWDPFAGGTIGVVLPVEVEYDPGVTKGSRVLPGHYKIGFYYDTSRVTKQGGGGTVTGRHGFYILADQMIWREGTGNRGLSLFGQFTANPQVSGQITRWYAGGLVKTGTFKGRDADSIGLGVTHAVVDPRLRRLHVDTAPVPGSYASLPAGETAIELSYGFQANRWLLIRPDVQYIVEPGAFSFRSTPNALALGCQVRMTF</sequence>
<organism evidence="3 4">
    <name type="scientific">Novosphingobium clariflavum</name>
    <dbReference type="NCBI Taxonomy" id="2029884"/>
    <lineage>
        <taxon>Bacteria</taxon>
        <taxon>Pseudomonadati</taxon>
        <taxon>Pseudomonadota</taxon>
        <taxon>Alphaproteobacteria</taxon>
        <taxon>Sphingomonadales</taxon>
        <taxon>Sphingomonadaceae</taxon>
        <taxon>Novosphingobium</taxon>
    </lineage>
</organism>
<dbReference type="RefSeq" id="WP_267221918.1">
    <property type="nucleotide sequence ID" value="NZ_JAPCWC010000012.1"/>
</dbReference>
<dbReference type="InterPro" id="IPR038673">
    <property type="entry name" value="OprB_sf"/>
</dbReference>
<evidence type="ECO:0000313" key="4">
    <source>
        <dbReference type="Proteomes" id="UP001589858"/>
    </source>
</evidence>
<reference evidence="3 4" key="1">
    <citation type="submission" date="2024-09" db="EMBL/GenBank/DDBJ databases">
        <authorList>
            <person name="Sun Q."/>
            <person name="Mori K."/>
        </authorList>
    </citation>
    <scope>NUCLEOTIDE SEQUENCE [LARGE SCALE GENOMIC DNA]</scope>
    <source>
        <strain evidence="3 4">CICC 11035S</strain>
    </source>
</reference>
<name>A0ABV6SCA7_9SPHN</name>
<accession>A0ABV6SCA7</accession>
<gene>
    <name evidence="3" type="ORF">ACFFF8_20135</name>
</gene>
<dbReference type="InterPro" id="IPR052932">
    <property type="entry name" value="OprB_Porin"/>
</dbReference>
<proteinExistence type="inferred from homology"/>
<dbReference type="PANTHER" id="PTHR37944:SF1">
    <property type="entry name" value="PORIN B"/>
    <property type="match status" value="1"/>
</dbReference>